<accession>A0A9W9WC69</accession>
<evidence type="ECO:0000256" key="4">
    <source>
        <dbReference type="ARBA" id="ARBA00033751"/>
    </source>
</evidence>
<evidence type="ECO:0000313" key="7">
    <source>
        <dbReference type="Proteomes" id="UP001147747"/>
    </source>
</evidence>
<dbReference type="InterPro" id="IPR038536">
    <property type="entry name" value="Alkyl/aryl-sulf_dimr_sf"/>
</dbReference>
<dbReference type="Gene3D" id="1.25.40.880">
    <property type="entry name" value="Alkyl sulfatase, dimerisation domain"/>
    <property type="match status" value="1"/>
</dbReference>
<comment type="similarity">
    <text evidence="4">Belongs to the metallo-beta-lactamase superfamily. Type III sulfatase family.</text>
</comment>
<proteinExistence type="inferred from homology"/>
<dbReference type="Gene3D" id="3.30.1050.10">
    <property type="entry name" value="SCP2 sterol-binding domain"/>
    <property type="match status" value="1"/>
</dbReference>
<dbReference type="GO" id="GO:0018741">
    <property type="term" value="F:linear primary-alkylsulfatase activity"/>
    <property type="evidence" value="ECO:0007669"/>
    <property type="project" value="InterPro"/>
</dbReference>
<dbReference type="Proteomes" id="UP001147747">
    <property type="component" value="Unassembled WGS sequence"/>
</dbReference>
<dbReference type="Gene3D" id="3.60.15.30">
    <property type="entry name" value="Metallo-beta-lactamase domain"/>
    <property type="match status" value="1"/>
</dbReference>
<dbReference type="InterPro" id="IPR036866">
    <property type="entry name" value="RibonucZ/Hydroxyglut_hydro"/>
</dbReference>
<dbReference type="InterPro" id="IPR052195">
    <property type="entry name" value="Bact_Alkyl/Aryl-Sulfatase"/>
</dbReference>
<dbReference type="InterPro" id="IPR029228">
    <property type="entry name" value="Alkyl_sulf_dimr"/>
</dbReference>
<sequence length="528" mass="58370">MTVVEGQQGVIVIDPLISAECAAAALALYRQHRGNRKVTGLIYSHSHVDHFGGAAGVLPSYGLANESSTTEPVSIPILAPEHFMDEAISENIFAGPAMRRRAAFMFGNRLVKGSQGQVSSGLGLTSSSGTTGLIPPNVDIKLTGEEHVLDGVRIIFQMVPGTEAPAEINLYFPEQRALCISECATHCMHNIGTLRGAQVRDAKAWSKYLDESLALFGNKSDVLFASHHWPTWGQEKLIQLISEQRDLYAYLHDQTCRMMNLGLTGSQIAERLQLPTSLQKAWHIKGYYGSLSHNVKAIYQRYMTWFDGNAAHLWQHPPENEAKRYVDCMGGVESVVGKALAYRDDGDLRFAATLLDHALFTEPTPAVREASASVFERLGYGAENAIWRNFYLTRAQDIRNKVEFHISKPAEVQPINPFLSVADWLDCISIQLDGSRVNGENITIDILMPDEKCRWTLSLSNGALTYREKPIEQDSQQPADLILNLTKGQLAEVLQGDLQVIEQAEGDLSVLSKLLGFLSIVIRGRPML</sequence>
<keyword evidence="3" id="KW-0862">Zinc</keyword>
<keyword evidence="2" id="KW-0378">Hydrolase</keyword>
<dbReference type="SUPFAM" id="SSF55718">
    <property type="entry name" value="SCP-like"/>
    <property type="match status" value="1"/>
</dbReference>
<comment type="caution">
    <text evidence="6">The sequence shown here is derived from an EMBL/GenBank/DDBJ whole genome shotgun (WGS) entry which is preliminary data.</text>
</comment>
<evidence type="ECO:0000256" key="2">
    <source>
        <dbReference type="ARBA" id="ARBA00022801"/>
    </source>
</evidence>
<dbReference type="GO" id="GO:0018909">
    <property type="term" value="P:dodecyl sulfate metabolic process"/>
    <property type="evidence" value="ECO:0007669"/>
    <property type="project" value="InterPro"/>
</dbReference>
<evidence type="ECO:0000313" key="6">
    <source>
        <dbReference type="EMBL" id="KAJ5414668.1"/>
    </source>
</evidence>
<dbReference type="AlphaFoldDB" id="A0A9W9WC69"/>
<dbReference type="InterPro" id="IPR029229">
    <property type="entry name" value="Alkyl_sulf_C"/>
</dbReference>
<protein>
    <recommendedName>
        <fullName evidence="5">Metallo-beta-lactamase domain-containing protein</fullName>
    </recommendedName>
</protein>
<dbReference type="GO" id="GO:0046983">
    <property type="term" value="F:protein dimerization activity"/>
    <property type="evidence" value="ECO:0007669"/>
    <property type="project" value="InterPro"/>
</dbReference>
<feature type="domain" description="Metallo-beta-lactamase" evidence="5">
    <location>
        <begin position="1"/>
        <end position="227"/>
    </location>
</feature>
<dbReference type="RefSeq" id="XP_056494514.1">
    <property type="nucleotide sequence ID" value="XM_056625932.1"/>
</dbReference>
<dbReference type="GO" id="GO:0046872">
    <property type="term" value="F:metal ion binding"/>
    <property type="evidence" value="ECO:0007669"/>
    <property type="project" value="UniProtKB-KW"/>
</dbReference>
<dbReference type="EMBL" id="JAPZBU010000003">
    <property type="protein sequence ID" value="KAJ5414668.1"/>
    <property type="molecule type" value="Genomic_DNA"/>
</dbReference>
<evidence type="ECO:0000256" key="3">
    <source>
        <dbReference type="ARBA" id="ARBA00022833"/>
    </source>
</evidence>
<organism evidence="6 7">
    <name type="scientific">Penicillium cosmopolitanum</name>
    <dbReference type="NCBI Taxonomy" id="1131564"/>
    <lineage>
        <taxon>Eukaryota</taxon>
        <taxon>Fungi</taxon>
        <taxon>Dikarya</taxon>
        <taxon>Ascomycota</taxon>
        <taxon>Pezizomycotina</taxon>
        <taxon>Eurotiomycetes</taxon>
        <taxon>Eurotiomycetidae</taxon>
        <taxon>Eurotiales</taxon>
        <taxon>Aspergillaceae</taxon>
        <taxon>Penicillium</taxon>
    </lineage>
</organism>
<dbReference type="Pfam" id="PF14863">
    <property type="entry name" value="Alkyl_sulf_dimr"/>
    <property type="match status" value="1"/>
</dbReference>
<keyword evidence="1" id="KW-0479">Metal-binding</keyword>
<dbReference type="CDD" id="cd07710">
    <property type="entry name" value="arylsulfatase_Sdsa1-like_MBL-fold"/>
    <property type="match status" value="1"/>
</dbReference>
<name>A0A9W9WC69_9EURO</name>
<dbReference type="InterPro" id="IPR036527">
    <property type="entry name" value="SCP2_sterol-bd_dom_sf"/>
</dbReference>
<dbReference type="Pfam" id="PF14864">
    <property type="entry name" value="Alkyl_sulf_C"/>
    <property type="match status" value="1"/>
</dbReference>
<dbReference type="GeneID" id="81364912"/>
<evidence type="ECO:0000256" key="1">
    <source>
        <dbReference type="ARBA" id="ARBA00022723"/>
    </source>
</evidence>
<dbReference type="OrthoDB" id="449487at2759"/>
<dbReference type="PANTHER" id="PTHR43223:SF1">
    <property type="entry name" value="ALKYL_ARYL-SULFATASE BDS1"/>
    <property type="match status" value="1"/>
</dbReference>
<dbReference type="SUPFAM" id="SSF56281">
    <property type="entry name" value="Metallo-hydrolase/oxidoreductase"/>
    <property type="match status" value="1"/>
</dbReference>
<reference evidence="6" key="2">
    <citation type="journal article" date="2023" name="IMA Fungus">
        <title>Comparative genomic study of the Penicillium genus elucidates a diverse pangenome and 15 lateral gene transfer events.</title>
        <authorList>
            <person name="Petersen C."/>
            <person name="Sorensen T."/>
            <person name="Nielsen M.R."/>
            <person name="Sondergaard T.E."/>
            <person name="Sorensen J.L."/>
            <person name="Fitzpatrick D.A."/>
            <person name="Frisvad J.C."/>
            <person name="Nielsen K.L."/>
        </authorList>
    </citation>
    <scope>NUCLEOTIDE SEQUENCE</scope>
    <source>
        <strain evidence="6">IBT 29677</strain>
    </source>
</reference>
<dbReference type="SMART" id="SM00849">
    <property type="entry name" value="Lactamase_B"/>
    <property type="match status" value="1"/>
</dbReference>
<dbReference type="InterPro" id="IPR044097">
    <property type="entry name" value="Bds1/SdsA1_MBL-fold"/>
</dbReference>
<dbReference type="InterPro" id="IPR001279">
    <property type="entry name" value="Metallo-B-lactamas"/>
</dbReference>
<dbReference type="Pfam" id="PF00753">
    <property type="entry name" value="Lactamase_B"/>
    <property type="match status" value="1"/>
</dbReference>
<keyword evidence="7" id="KW-1185">Reference proteome</keyword>
<reference evidence="6" key="1">
    <citation type="submission" date="2022-12" db="EMBL/GenBank/DDBJ databases">
        <authorList>
            <person name="Petersen C."/>
        </authorList>
    </citation>
    <scope>NUCLEOTIDE SEQUENCE</scope>
    <source>
        <strain evidence="6">IBT 29677</strain>
    </source>
</reference>
<gene>
    <name evidence="6" type="ORF">N7509_001295</name>
</gene>
<dbReference type="PANTHER" id="PTHR43223">
    <property type="entry name" value="ALKYL/ARYL-SULFATASE"/>
    <property type="match status" value="1"/>
</dbReference>
<evidence type="ECO:0000259" key="5">
    <source>
        <dbReference type="SMART" id="SM00849"/>
    </source>
</evidence>